<dbReference type="EMBL" id="AACINO010000020">
    <property type="protein sequence ID" value="EAK7108980.1"/>
    <property type="molecule type" value="Genomic_DNA"/>
</dbReference>
<organism evidence="1">
    <name type="scientific">Campylobacter jejuni</name>
    <dbReference type="NCBI Taxonomy" id="197"/>
    <lineage>
        <taxon>Bacteria</taxon>
        <taxon>Pseudomonadati</taxon>
        <taxon>Campylobacterota</taxon>
        <taxon>Epsilonproteobacteria</taxon>
        <taxon>Campylobacterales</taxon>
        <taxon>Campylobacteraceae</taxon>
        <taxon>Campylobacter</taxon>
    </lineage>
</organism>
<accession>A0A5T1B0F8</accession>
<gene>
    <name evidence="1" type="ORF">CNS02_04385</name>
</gene>
<dbReference type="AlphaFoldDB" id="A0A5T1B0F8"/>
<keyword evidence="1" id="KW-0808">Transferase</keyword>
<proteinExistence type="predicted"/>
<sequence>DNYFIDIGVPGDYGRFMNDIFTSSK</sequence>
<reference evidence="1" key="1">
    <citation type="submission" date="2018-06" db="EMBL/GenBank/DDBJ databases">
        <authorList>
            <consortium name="NARMS: The National Antimicrobial Resistance Monitoring System"/>
        </authorList>
    </citation>
    <scope>NUCLEOTIDE SEQUENCE</scope>
    <source>
        <strain evidence="1">CVM N16C013</strain>
    </source>
</reference>
<evidence type="ECO:0000313" key="1">
    <source>
        <dbReference type="EMBL" id="EAK7108980.1"/>
    </source>
</evidence>
<protein>
    <submittedName>
        <fullName evidence="1">D-glycero-D-manno-heptose 1-phosphate guanosyltransferase</fullName>
    </submittedName>
</protein>
<name>A0A5T1B0F8_CAMJU</name>
<dbReference type="GO" id="GO:0016740">
    <property type="term" value="F:transferase activity"/>
    <property type="evidence" value="ECO:0007669"/>
    <property type="project" value="UniProtKB-KW"/>
</dbReference>
<comment type="caution">
    <text evidence="1">The sequence shown here is derived from an EMBL/GenBank/DDBJ whole genome shotgun (WGS) entry which is preliminary data.</text>
</comment>
<feature type="non-terminal residue" evidence="1">
    <location>
        <position position="1"/>
    </location>
</feature>